<dbReference type="PANTHER" id="PTHR30535:SF34">
    <property type="entry name" value="MOLYBDATE-BINDING PROTEIN MOLA"/>
    <property type="match status" value="1"/>
</dbReference>
<dbReference type="AlphaFoldDB" id="W7XU10"/>
<evidence type="ECO:0000313" key="3">
    <source>
        <dbReference type="Proteomes" id="UP000019402"/>
    </source>
</evidence>
<protein>
    <submittedName>
        <fullName evidence="2">ABC-type Fe(3+)-citrate transport system</fullName>
    </submittedName>
</protein>
<accession>W7XU10</accession>
<dbReference type="eggNOG" id="COG0614">
    <property type="taxonomic scope" value="Bacteria"/>
</dbReference>
<dbReference type="InterPro" id="IPR050902">
    <property type="entry name" value="ABC_Transporter_SBP"/>
</dbReference>
<evidence type="ECO:0000313" key="2">
    <source>
        <dbReference type="EMBL" id="GAF01505.1"/>
    </source>
</evidence>
<dbReference type="Gene3D" id="3.40.50.1980">
    <property type="entry name" value="Nitrogenase molybdenum iron protein domain"/>
    <property type="match status" value="2"/>
</dbReference>
<dbReference type="Pfam" id="PF01497">
    <property type="entry name" value="Peripla_BP_2"/>
    <property type="match status" value="1"/>
</dbReference>
<keyword evidence="3" id="KW-1185">Reference proteome</keyword>
<evidence type="ECO:0000259" key="1">
    <source>
        <dbReference type="PROSITE" id="PS50983"/>
    </source>
</evidence>
<dbReference type="OrthoDB" id="9812528at2"/>
<reference evidence="2 3" key="1">
    <citation type="journal article" date="2014" name="Genome Announc.">
        <title>Draft Genome Sequence of Cytophaga fermentans JCM 21142T, a Facultative Anaerobe Isolated from Marine Mud.</title>
        <authorList>
            <person name="Starns D."/>
            <person name="Oshima K."/>
            <person name="Suda W."/>
            <person name="Iino T."/>
            <person name="Yuki M."/>
            <person name="Inoue J."/>
            <person name="Kitamura K."/>
            <person name="Iida T."/>
            <person name="Darby A."/>
            <person name="Hattori M."/>
            <person name="Ohkuma M."/>
        </authorList>
    </citation>
    <scope>NUCLEOTIDE SEQUENCE [LARGE SCALE GENOMIC DNA]</scope>
    <source>
        <strain evidence="2 3">JCM 21142</strain>
    </source>
</reference>
<dbReference type="PROSITE" id="PS50983">
    <property type="entry name" value="FE_B12_PBP"/>
    <property type="match status" value="1"/>
</dbReference>
<gene>
    <name evidence="2" type="ORF">JCM21142_113</name>
</gene>
<dbReference type="PANTHER" id="PTHR30535">
    <property type="entry name" value="VITAMIN B12-BINDING PROTEIN"/>
    <property type="match status" value="1"/>
</dbReference>
<comment type="caution">
    <text evidence="2">The sequence shown here is derived from an EMBL/GenBank/DDBJ whole genome shotgun (WGS) entry which is preliminary data.</text>
</comment>
<dbReference type="InterPro" id="IPR002491">
    <property type="entry name" value="ABC_transptr_periplasmic_BD"/>
</dbReference>
<dbReference type="RefSeq" id="WP_052522027.1">
    <property type="nucleotide sequence ID" value="NZ_BAMD01000001.1"/>
</dbReference>
<dbReference type="GO" id="GO:0071281">
    <property type="term" value="P:cellular response to iron ion"/>
    <property type="evidence" value="ECO:0007669"/>
    <property type="project" value="TreeGrafter"/>
</dbReference>
<proteinExistence type="predicted"/>
<dbReference type="Proteomes" id="UP000019402">
    <property type="component" value="Unassembled WGS sequence"/>
</dbReference>
<dbReference type="EMBL" id="BAMD01000001">
    <property type="protein sequence ID" value="GAF01505.1"/>
    <property type="molecule type" value="Genomic_DNA"/>
</dbReference>
<dbReference type="STRING" id="869213.GCA_000517085_04512"/>
<organism evidence="2 3">
    <name type="scientific">Saccharicrinis fermentans DSM 9555 = JCM 21142</name>
    <dbReference type="NCBI Taxonomy" id="869213"/>
    <lineage>
        <taxon>Bacteria</taxon>
        <taxon>Pseudomonadati</taxon>
        <taxon>Bacteroidota</taxon>
        <taxon>Bacteroidia</taxon>
        <taxon>Marinilabiliales</taxon>
        <taxon>Marinilabiliaceae</taxon>
        <taxon>Saccharicrinis</taxon>
    </lineage>
</organism>
<name>W7XU10_9BACT</name>
<feature type="domain" description="Fe/B12 periplasmic-binding" evidence="1">
    <location>
        <begin position="22"/>
        <end position="290"/>
    </location>
</feature>
<dbReference type="SUPFAM" id="SSF53807">
    <property type="entry name" value="Helical backbone' metal receptor"/>
    <property type="match status" value="1"/>
</dbReference>
<sequence>MLSDNEQFLKDHPSAIKIPVEKWISVASTQICYANELQVLDQLVGMAEPQYVSNPKVKQGLKEGNIRNIGTAFAPDLELLLALNPDMMMVSPFKEDFYDPIRSAGIKITTNSSYLENTPLGRVEWLVYVAAFFNKEEEAIVKVNEIAQRYHKVKTIATSSKNKPSVFLGKVYQGVWYTAAAESYNANFLNDAGVHYVFKDRHGTGSHSYDFETVYEAAGQCDYWSITVNYEEEYSYSLLKNEDSRYADFKAFKDKNIVFSNTNHSMLYEKGLLEPDVVLSDLVKLFHPTLMQDHKLVYYKKLSKE</sequence>